<reference evidence="3 4" key="1">
    <citation type="journal article" date="2019" name="Emerg. Microbes Infect.">
        <title>Comprehensive subspecies identification of 175 nontuberculous mycobacteria species based on 7547 genomic profiles.</title>
        <authorList>
            <person name="Matsumoto Y."/>
            <person name="Kinjo T."/>
            <person name="Motooka D."/>
            <person name="Nabeya D."/>
            <person name="Jung N."/>
            <person name="Uechi K."/>
            <person name="Horii T."/>
            <person name="Iida T."/>
            <person name="Fujita J."/>
            <person name="Nakamura S."/>
        </authorList>
    </citation>
    <scope>NUCLEOTIDE SEQUENCE [LARGE SCALE GENOMIC DNA]</scope>
    <source>
        <strain evidence="3 4">JCM 12375</strain>
    </source>
</reference>
<protein>
    <submittedName>
        <fullName evidence="3">Uncharacterized protein</fullName>
    </submittedName>
</protein>
<organism evidence="3 4">
    <name type="scientific">Mycolicibacterium mageritense</name>
    <name type="common">Mycobacterium mageritense</name>
    <dbReference type="NCBI Taxonomy" id="53462"/>
    <lineage>
        <taxon>Bacteria</taxon>
        <taxon>Bacillati</taxon>
        <taxon>Actinomycetota</taxon>
        <taxon>Actinomycetes</taxon>
        <taxon>Mycobacteriales</taxon>
        <taxon>Mycobacteriaceae</taxon>
        <taxon>Mycolicibacterium</taxon>
    </lineage>
</organism>
<dbReference type="EMBL" id="AP022567">
    <property type="protein sequence ID" value="BBX35970.1"/>
    <property type="molecule type" value="Genomic_DNA"/>
</dbReference>
<evidence type="ECO:0000313" key="3">
    <source>
        <dbReference type="EMBL" id="BBX38536.1"/>
    </source>
</evidence>
<proteinExistence type="predicted"/>
<dbReference type="Proteomes" id="UP000465622">
    <property type="component" value="Chromosome"/>
</dbReference>
<accession>A0ABM7I6G3</accession>
<keyword evidence="1" id="KW-0472">Membrane</keyword>
<dbReference type="RefSeq" id="WP_131524753.1">
    <property type="nucleotide sequence ID" value="NZ_AP022567.1"/>
</dbReference>
<evidence type="ECO:0000313" key="4">
    <source>
        <dbReference type="Proteomes" id="UP000465622"/>
    </source>
</evidence>
<feature type="transmembrane region" description="Helical" evidence="1">
    <location>
        <begin position="68"/>
        <end position="89"/>
    </location>
</feature>
<reference evidence="3" key="2">
    <citation type="submission" date="2020-02" db="EMBL/GenBank/DDBJ databases">
        <authorList>
            <person name="Matsumoto Y."/>
            <person name="Motooka D."/>
            <person name="Nakamura S."/>
        </authorList>
    </citation>
    <scope>NUCLEOTIDE SEQUENCE</scope>
    <source>
        <strain evidence="3">JCM 12375</strain>
    </source>
</reference>
<gene>
    <name evidence="2" type="ORF">MMAGJ_52520</name>
    <name evidence="3" type="ORF">MMAGJ_78180</name>
</gene>
<sequence>MTYPHDPYGQPPMTHDPIYAARRRMQGWWATFAVLFVLGLVISAAYSATLVPHTNPYIHTMQPTTMSYVLLAIGVVNGIVGTVAFIIAIRATRECSQIKQSMYGGF</sequence>
<dbReference type="EMBL" id="AP022567">
    <property type="protein sequence ID" value="BBX38536.1"/>
    <property type="molecule type" value="Genomic_DNA"/>
</dbReference>
<feature type="transmembrane region" description="Helical" evidence="1">
    <location>
        <begin position="28"/>
        <end position="48"/>
    </location>
</feature>
<name>A0ABM7I6G3_MYCME</name>
<keyword evidence="1" id="KW-0812">Transmembrane</keyword>
<keyword evidence="1" id="KW-1133">Transmembrane helix</keyword>
<keyword evidence="4" id="KW-1185">Reference proteome</keyword>
<evidence type="ECO:0000256" key="1">
    <source>
        <dbReference type="SAM" id="Phobius"/>
    </source>
</evidence>
<evidence type="ECO:0000313" key="2">
    <source>
        <dbReference type="EMBL" id="BBX35970.1"/>
    </source>
</evidence>